<dbReference type="GO" id="GO:0016020">
    <property type="term" value="C:membrane"/>
    <property type="evidence" value="ECO:0007669"/>
    <property type="project" value="UniProtKB-SubCell"/>
</dbReference>
<feature type="transmembrane region" description="Helical" evidence="5">
    <location>
        <begin position="158"/>
        <end position="184"/>
    </location>
</feature>
<evidence type="ECO:0000256" key="3">
    <source>
        <dbReference type="ARBA" id="ARBA00022989"/>
    </source>
</evidence>
<dbReference type="InterPro" id="IPR050925">
    <property type="entry name" value="Rhomboid_protease_S54"/>
</dbReference>
<feature type="transmembrane region" description="Helical" evidence="5">
    <location>
        <begin position="72"/>
        <end position="96"/>
    </location>
</feature>
<comment type="caution">
    <text evidence="7">The sequence shown here is derived from an EMBL/GenBank/DDBJ whole genome shotgun (WGS) entry which is preliminary data.</text>
</comment>
<feature type="domain" description="Peptidase S54 rhomboid" evidence="6">
    <location>
        <begin position="67"/>
        <end position="223"/>
    </location>
</feature>
<gene>
    <name evidence="7" type="ORF">NNJEOMEG_03666</name>
</gene>
<accession>A0A6V8M004</accession>
<evidence type="ECO:0000256" key="5">
    <source>
        <dbReference type="SAM" id="Phobius"/>
    </source>
</evidence>
<dbReference type="Proteomes" id="UP000494245">
    <property type="component" value="Unassembled WGS sequence"/>
</dbReference>
<dbReference type="GO" id="GO:0004252">
    <property type="term" value="F:serine-type endopeptidase activity"/>
    <property type="evidence" value="ECO:0007669"/>
    <property type="project" value="InterPro"/>
</dbReference>
<dbReference type="InterPro" id="IPR035952">
    <property type="entry name" value="Rhomboid-like_sf"/>
</dbReference>
<evidence type="ECO:0000256" key="1">
    <source>
        <dbReference type="ARBA" id="ARBA00004141"/>
    </source>
</evidence>
<comment type="subcellular location">
    <subcellularLocation>
        <location evidence="1">Membrane</location>
        <topology evidence="1">Multi-pass membrane protein</topology>
    </subcellularLocation>
</comment>
<protein>
    <recommendedName>
        <fullName evidence="6">Peptidase S54 rhomboid domain-containing protein</fullName>
    </recommendedName>
</protein>
<dbReference type="PANTHER" id="PTHR43731">
    <property type="entry name" value="RHOMBOID PROTEASE"/>
    <property type="match status" value="1"/>
</dbReference>
<keyword evidence="4 5" id="KW-0472">Membrane</keyword>
<reference evidence="7 8" key="2">
    <citation type="submission" date="2020-05" db="EMBL/GenBank/DDBJ databases">
        <title>Draft genome sequence of Desulfovibrio sp. strainFSS-1.</title>
        <authorList>
            <person name="Shimoshige H."/>
            <person name="Kobayashi H."/>
            <person name="Maekawa T."/>
        </authorList>
    </citation>
    <scope>NUCLEOTIDE SEQUENCE [LARGE SCALE GENOMIC DNA]</scope>
    <source>
        <strain evidence="7 8">SIID29052-01</strain>
    </source>
</reference>
<dbReference type="FunFam" id="1.20.1540.10:FF:000027">
    <property type="entry name" value="Rhomboid family intramembrane serine protease"/>
    <property type="match status" value="1"/>
</dbReference>
<keyword evidence="2 5" id="KW-0812">Transmembrane</keyword>
<dbReference type="AlphaFoldDB" id="A0A6V8M004"/>
<dbReference type="InterPro" id="IPR022764">
    <property type="entry name" value="Peptidase_S54_rhomboid_dom"/>
</dbReference>
<evidence type="ECO:0000313" key="8">
    <source>
        <dbReference type="Proteomes" id="UP000494245"/>
    </source>
</evidence>
<dbReference type="Pfam" id="PF01694">
    <property type="entry name" value="Rhomboid"/>
    <property type="match status" value="1"/>
</dbReference>
<evidence type="ECO:0000259" key="6">
    <source>
        <dbReference type="Pfam" id="PF01694"/>
    </source>
</evidence>
<dbReference type="Gene3D" id="1.20.1540.10">
    <property type="entry name" value="Rhomboid-like"/>
    <property type="match status" value="1"/>
</dbReference>
<evidence type="ECO:0000256" key="4">
    <source>
        <dbReference type="ARBA" id="ARBA00023136"/>
    </source>
</evidence>
<dbReference type="RefSeq" id="WP_173086937.1">
    <property type="nucleotide sequence ID" value="NZ_BLTE01000023.1"/>
</dbReference>
<keyword evidence="3 5" id="KW-1133">Transmembrane helix</keyword>
<feature type="transmembrane region" description="Helical" evidence="5">
    <location>
        <begin position="132"/>
        <end position="151"/>
    </location>
</feature>
<dbReference type="EMBL" id="BLTE01000023">
    <property type="protein sequence ID" value="GFK95798.1"/>
    <property type="molecule type" value="Genomic_DNA"/>
</dbReference>
<feature type="transmembrane region" description="Helical" evidence="5">
    <location>
        <begin position="204"/>
        <end position="221"/>
    </location>
</feature>
<feature type="transmembrane region" description="Helical" evidence="5">
    <location>
        <begin position="12"/>
        <end position="34"/>
    </location>
</feature>
<dbReference type="SUPFAM" id="SSF144091">
    <property type="entry name" value="Rhomboid-like"/>
    <property type="match status" value="1"/>
</dbReference>
<organism evidence="7 8">
    <name type="scientific">Fundidesulfovibrio magnetotacticus</name>
    <dbReference type="NCBI Taxonomy" id="2730080"/>
    <lineage>
        <taxon>Bacteria</taxon>
        <taxon>Pseudomonadati</taxon>
        <taxon>Thermodesulfobacteriota</taxon>
        <taxon>Desulfovibrionia</taxon>
        <taxon>Desulfovibrionales</taxon>
        <taxon>Desulfovibrionaceae</taxon>
        <taxon>Fundidesulfovibrio</taxon>
    </lineage>
</organism>
<evidence type="ECO:0000256" key="2">
    <source>
        <dbReference type="ARBA" id="ARBA00022692"/>
    </source>
</evidence>
<proteinExistence type="predicted"/>
<feature type="transmembrane region" description="Helical" evidence="5">
    <location>
        <begin position="108"/>
        <end position="126"/>
    </location>
</feature>
<keyword evidence="8" id="KW-1185">Reference proteome</keyword>
<evidence type="ECO:0000313" key="7">
    <source>
        <dbReference type="EMBL" id="GFK95798.1"/>
    </source>
</evidence>
<sequence>MIPLKDNIPRIRVPLVVWTIFFLNAAVFVGELFLTERGQALLFNLHGAVPLRFTSPELALAMGYPRGAWSTAVTYMFLHGGWMHFLLNMWVFWVFADNVEDALGHRRFALFYLLSGLAALALHVAFNADSRMPVVGASGAIAGVMGGYFRLFPHARVIVLIPIIFIPWIVEVPATLFLGLWFIIQVWSGLSETGAGVDGQSVAWWAHAGGFAFGMFLVSVLSKRDCRYCYLPESRAYRRE</sequence>
<reference evidence="7 8" key="1">
    <citation type="submission" date="2020-04" db="EMBL/GenBank/DDBJ databases">
        <authorList>
            <consortium name="Desulfovibrio sp. FSS-1 genome sequencing consortium"/>
            <person name="Shimoshige H."/>
            <person name="Kobayashi H."/>
            <person name="Maekawa T."/>
        </authorList>
    </citation>
    <scope>NUCLEOTIDE SEQUENCE [LARGE SCALE GENOMIC DNA]</scope>
    <source>
        <strain evidence="7 8">SIID29052-01</strain>
    </source>
</reference>
<dbReference type="PANTHER" id="PTHR43731:SF26">
    <property type="entry name" value="RHOMBOID-LIKE PROTEIN 10, CHLOROPLASTIC"/>
    <property type="match status" value="1"/>
</dbReference>
<name>A0A6V8M004_9BACT</name>